<organism evidence="2 3">
    <name type="scientific">Novosphingobium aromaticivorans (strain ATCC 700278 / DSM 12444 / CCUG 56034 / CIP 105152 / NBRC 16084 / F199)</name>
    <dbReference type="NCBI Taxonomy" id="279238"/>
    <lineage>
        <taxon>Bacteria</taxon>
        <taxon>Pseudomonadati</taxon>
        <taxon>Pseudomonadota</taxon>
        <taxon>Alphaproteobacteria</taxon>
        <taxon>Sphingomonadales</taxon>
        <taxon>Sphingomonadaceae</taxon>
        <taxon>Novosphingobium</taxon>
    </lineage>
</organism>
<dbReference type="Gene3D" id="1.10.530.10">
    <property type="match status" value="1"/>
</dbReference>
<evidence type="ECO:0000313" key="3">
    <source>
        <dbReference type="Proteomes" id="UP000009134"/>
    </source>
</evidence>
<dbReference type="PANTHER" id="PTHR34408">
    <property type="entry name" value="FAMILY PROTEIN, PUTATIVE-RELATED"/>
    <property type="match status" value="1"/>
</dbReference>
<dbReference type="InterPro" id="IPR052354">
    <property type="entry name" value="Cell_Wall_Dynamics_Protein"/>
</dbReference>
<proteinExistence type="predicted"/>
<dbReference type="AlphaFoldDB" id="Q2G4P1"/>
<accession>Q2G4P1</accession>
<dbReference type="GO" id="GO:0016998">
    <property type="term" value="P:cell wall macromolecule catabolic process"/>
    <property type="evidence" value="ECO:0007669"/>
    <property type="project" value="InterPro"/>
</dbReference>
<gene>
    <name evidence="2" type="ordered locus">Saro_2746</name>
</gene>
<dbReference type="PANTHER" id="PTHR34408:SF1">
    <property type="entry name" value="GLYCOSYL HYDROLASE FAMILY 19 DOMAIN-CONTAINING PROTEIN HI_1415"/>
    <property type="match status" value="1"/>
</dbReference>
<dbReference type="HOGENOM" id="CLU_073833_2_0_5"/>
<sequence length="196" mass="21461">MNVKALQAALGVAPDGIAGIATFGALFRKLGAIDDVAAPLAIAANVHFPAYGIMDSELRLAHFMAQLCQESGSFRYMREIWGPTDAQRRYEGRADLGNRQPGDGKRYLGRGPIQITGRANYRKYGRRIGIDIENSPELAEHPSIGLHLALEFWRVNDLNALADADNLLAITKRINGGTNGLEDRKAHLARIKAWLA</sequence>
<dbReference type="InterPro" id="IPR023346">
    <property type="entry name" value="Lysozyme-like_dom_sf"/>
</dbReference>
<dbReference type="RefSeq" id="WP_011446388.1">
    <property type="nucleotide sequence ID" value="NC_007794.1"/>
</dbReference>
<dbReference type="GO" id="GO:0006032">
    <property type="term" value="P:chitin catabolic process"/>
    <property type="evidence" value="ECO:0007669"/>
    <property type="project" value="InterPro"/>
</dbReference>
<dbReference type="SUPFAM" id="SSF53955">
    <property type="entry name" value="Lysozyme-like"/>
    <property type="match status" value="1"/>
</dbReference>
<dbReference type="Pfam" id="PF00182">
    <property type="entry name" value="Glyco_hydro_19"/>
    <property type="match status" value="1"/>
</dbReference>
<feature type="domain" description="Glycoside hydrolase family 19 catalytic" evidence="1">
    <location>
        <begin position="103"/>
        <end position="156"/>
    </location>
</feature>
<keyword evidence="2" id="KW-0378">Hydrolase</keyword>
<reference evidence="3" key="1">
    <citation type="submission" date="2006-01" db="EMBL/GenBank/DDBJ databases">
        <title>Complete sequence of Novosphingobium aromaticivorans DSM 12444.</title>
        <authorList>
            <consortium name="US DOE Joint Genome Institute"/>
            <person name="Copeland A."/>
            <person name="Lucas S."/>
            <person name="Lapidus A."/>
            <person name="Barry K."/>
            <person name="Detter J.C."/>
            <person name="Glavina T."/>
            <person name="Hammon N."/>
            <person name="Israni S."/>
            <person name="Pitluck S."/>
            <person name="Chain P."/>
            <person name="Malfatti S."/>
            <person name="Shin M."/>
            <person name="Vergez L."/>
            <person name="Schmutz J."/>
            <person name="Larimer F."/>
            <person name="Land M."/>
            <person name="Kyrpides N."/>
            <person name="Ivanova N."/>
            <person name="Fredrickson J."/>
            <person name="Balkwill D."/>
            <person name="Romine M.F."/>
            <person name="Richardson P."/>
        </authorList>
    </citation>
    <scope>NUCLEOTIDE SEQUENCE [LARGE SCALE GENOMIC DNA]</scope>
    <source>
        <strain evidence="3">ATCC 700278 / DSM 12444 / CCUG 56034 / CIP 105152 / NBRC 16084 / F199</strain>
    </source>
</reference>
<evidence type="ECO:0000259" key="1">
    <source>
        <dbReference type="Pfam" id="PF00182"/>
    </source>
</evidence>
<keyword evidence="3" id="KW-1185">Reference proteome</keyword>
<name>Q2G4P1_NOVAD</name>
<dbReference type="CAZy" id="GH19">
    <property type="family name" value="Glycoside Hydrolase Family 19"/>
</dbReference>
<dbReference type="GO" id="GO:0004568">
    <property type="term" value="F:chitinase activity"/>
    <property type="evidence" value="ECO:0007669"/>
    <property type="project" value="InterPro"/>
</dbReference>
<protein>
    <submittedName>
        <fullName evidence="2">Glycoside hydrolase, family 19</fullName>
    </submittedName>
</protein>
<dbReference type="STRING" id="279238.Saro_2746"/>
<dbReference type="EMBL" id="CP000248">
    <property type="protein sequence ID" value="ABD27182.1"/>
    <property type="molecule type" value="Genomic_DNA"/>
</dbReference>
<dbReference type="KEGG" id="nar:Saro_2746"/>
<evidence type="ECO:0000313" key="2">
    <source>
        <dbReference type="EMBL" id="ABD27182.1"/>
    </source>
</evidence>
<dbReference type="eggNOG" id="COG3179">
    <property type="taxonomic scope" value="Bacteria"/>
</dbReference>
<dbReference type="Proteomes" id="UP000009134">
    <property type="component" value="Chromosome"/>
</dbReference>
<dbReference type="InterPro" id="IPR000726">
    <property type="entry name" value="Glyco_hydro_19_cat"/>
</dbReference>